<proteinExistence type="predicted"/>
<dbReference type="Proteomes" id="UP001631987">
    <property type="component" value="Unassembled WGS sequence"/>
</dbReference>
<reference evidence="1 2" key="1">
    <citation type="submission" date="2024-12" db="EMBL/GenBank/DDBJ databases">
        <title>Pseudomonas species isolated from Lotus nodules promote plant growth.</title>
        <authorList>
            <person name="Yu Y.-H."/>
            <person name="Kurtenbach J."/>
            <person name="Crosbie D."/>
            <person name="Brachmann A."/>
            <person name="Marin M."/>
        </authorList>
    </citation>
    <scope>NUCLEOTIDE SEQUENCE [LARGE SCALE GENOMIC DNA]</scope>
    <source>
        <strain evidence="1 2">PLb12A</strain>
    </source>
</reference>
<evidence type="ECO:0008006" key="3">
    <source>
        <dbReference type="Google" id="ProtNLM"/>
    </source>
</evidence>
<organism evidence="1 2">
    <name type="scientific">Pseudomonas monachiensis</name>
    <dbReference type="NCBI Taxonomy" id="3060212"/>
    <lineage>
        <taxon>Bacteria</taxon>
        <taxon>Pseudomonadati</taxon>
        <taxon>Pseudomonadota</taxon>
        <taxon>Gammaproteobacteria</taxon>
        <taxon>Pseudomonadales</taxon>
        <taxon>Pseudomonadaceae</taxon>
        <taxon>Pseudomonas</taxon>
    </lineage>
</organism>
<evidence type="ECO:0000313" key="1">
    <source>
        <dbReference type="EMBL" id="MFM9516531.1"/>
    </source>
</evidence>
<gene>
    <name evidence="1" type="ORF">ACKKH4_04585</name>
</gene>
<accession>A0ABW9H361</accession>
<dbReference type="RefSeq" id="WP_409078336.1">
    <property type="nucleotide sequence ID" value="NZ_CP178857.1"/>
</dbReference>
<protein>
    <recommendedName>
        <fullName evidence="3">CblD like pilus biogenesis initiator</fullName>
    </recommendedName>
</protein>
<dbReference type="EMBL" id="JBJVNW010000002">
    <property type="protein sequence ID" value="MFM9516531.1"/>
    <property type="molecule type" value="Genomic_DNA"/>
</dbReference>
<evidence type="ECO:0000313" key="2">
    <source>
        <dbReference type="Proteomes" id="UP001631987"/>
    </source>
</evidence>
<sequence>MLAVVAAPSAQAVNQEIRALFTPDSANPQRNLFVNKTPVSGYCADYPSECRDNETFSIRLPMRFESARPMQPNASPRNSAMFSIPALWRPLTVTNRETGETETVEVRIAGFGSRYILSDTAVNLTGAATAIEGHRALWGGPGGGWVNAAPPCTYSGVGMYSDDYYRFFWKTPVQGTCVKTASFPIPAMTYDYLDFSYELKTPNPLTMSSGLYTGDLSYRIGPGGDFDMGDVMLPTDRDLTLNFVLDVQHTLKVDIPPGGERIQLVPAGGWQSWLQAGRRPVRLFRDQTFNISASSRFKMLLECEFGSFLYDCLLDDRVSKRGVELRVSVSLPNGLTDLAGQPVRQMRLRTGAANALQFQPGFYIDRAPGVLHFEVPPNQMEFMLEPGAGPFYRGSVTVIWDSEV</sequence>
<comment type="caution">
    <text evidence="1">The sequence shown here is derived from an EMBL/GenBank/DDBJ whole genome shotgun (WGS) entry which is preliminary data.</text>
</comment>
<name>A0ABW9H361_9PSED</name>
<keyword evidence="2" id="KW-1185">Reference proteome</keyword>